<dbReference type="OrthoDB" id="8773442at2"/>
<keyword evidence="3" id="KW-1185">Reference proteome</keyword>
<sequence>MIRPFFSIVMPAYNCENTVRKTITSLKKQEWTDFECIIVNDGSTDNSQTVIDSAIAHDSRFTQLTKKNEGPGSARNMGIDSAKGHYLYLMDSDDALPEMTLKKYAMTLEKQDPDLIVSSYRLDVMDGADFVDERIVKVKDEWLGTHELFLAKLHELMEKQLMYVIWNKVYKLDIVKANNIRFPHYSSCEDRLFNLQYYSHVNTCQISSDVLYNYTFDGRNSLTNKFLPNKFETFEEFYRELVKLTDKNLPVSSALFLKGTMSCIIPFHSKDCPYSFKEKRRKIKEILNHPSVKKASKYSATNSPMRKIMAGLFRSKSVSLNGAASYVMFYVSHLSPKLIEKLKGNF</sequence>
<dbReference type="Pfam" id="PF00535">
    <property type="entry name" value="Glycos_transf_2"/>
    <property type="match status" value="1"/>
</dbReference>
<dbReference type="SUPFAM" id="SSF53448">
    <property type="entry name" value="Nucleotide-diphospho-sugar transferases"/>
    <property type="match status" value="1"/>
</dbReference>
<feature type="domain" description="Glycosyltransferase 2-like" evidence="1">
    <location>
        <begin position="7"/>
        <end position="127"/>
    </location>
</feature>
<dbReference type="InterPro" id="IPR029044">
    <property type="entry name" value="Nucleotide-diphossugar_trans"/>
</dbReference>
<dbReference type="Gene3D" id="3.90.550.10">
    <property type="entry name" value="Spore Coat Polysaccharide Biosynthesis Protein SpsA, Chain A"/>
    <property type="match status" value="1"/>
</dbReference>
<dbReference type="EMBL" id="PVTO01000009">
    <property type="protein sequence ID" value="PRY82704.1"/>
    <property type="molecule type" value="Genomic_DNA"/>
</dbReference>
<dbReference type="PANTHER" id="PTHR22916:SF3">
    <property type="entry name" value="UDP-GLCNAC:BETAGAL BETA-1,3-N-ACETYLGLUCOSAMINYLTRANSFERASE-LIKE PROTEIN 1"/>
    <property type="match status" value="1"/>
</dbReference>
<accession>A0A2T0W844</accession>
<comment type="caution">
    <text evidence="2">The sequence shown here is derived from an EMBL/GenBank/DDBJ whole genome shotgun (WGS) entry which is preliminary data.</text>
</comment>
<protein>
    <submittedName>
        <fullName evidence="2">Glycosyltransferase involved in cell wall biosynthesis</fullName>
    </submittedName>
</protein>
<gene>
    <name evidence="2" type="ORF">CLV38_10933</name>
</gene>
<dbReference type="CDD" id="cd00761">
    <property type="entry name" value="Glyco_tranf_GTA_type"/>
    <property type="match status" value="1"/>
</dbReference>
<evidence type="ECO:0000259" key="1">
    <source>
        <dbReference type="Pfam" id="PF00535"/>
    </source>
</evidence>
<keyword evidence="2" id="KW-0808">Transferase</keyword>
<dbReference type="AlphaFoldDB" id="A0A2T0W844"/>
<evidence type="ECO:0000313" key="2">
    <source>
        <dbReference type="EMBL" id="PRY82704.1"/>
    </source>
</evidence>
<reference evidence="2 3" key="1">
    <citation type="submission" date="2018-03" db="EMBL/GenBank/DDBJ databases">
        <title>Genomic Encyclopedia of Archaeal and Bacterial Type Strains, Phase II (KMG-II): from individual species to whole genera.</title>
        <authorList>
            <person name="Goeker M."/>
        </authorList>
    </citation>
    <scope>NUCLEOTIDE SEQUENCE [LARGE SCALE GENOMIC DNA]</scope>
    <source>
        <strain evidence="2 3">DSM 13175</strain>
    </source>
</reference>
<organism evidence="2 3">
    <name type="scientific">Alkalibacterium olivapovliticus</name>
    <dbReference type="NCBI Taxonomy" id="99907"/>
    <lineage>
        <taxon>Bacteria</taxon>
        <taxon>Bacillati</taxon>
        <taxon>Bacillota</taxon>
        <taxon>Bacilli</taxon>
        <taxon>Lactobacillales</taxon>
        <taxon>Carnobacteriaceae</taxon>
        <taxon>Alkalibacterium</taxon>
    </lineage>
</organism>
<dbReference type="RefSeq" id="WP_106192764.1">
    <property type="nucleotide sequence ID" value="NZ_PVTO01000009.1"/>
</dbReference>
<name>A0A2T0W844_9LACT</name>
<dbReference type="GO" id="GO:0016758">
    <property type="term" value="F:hexosyltransferase activity"/>
    <property type="evidence" value="ECO:0007669"/>
    <property type="project" value="UniProtKB-ARBA"/>
</dbReference>
<proteinExistence type="predicted"/>
<evidence type="ECO:0000313" key="3">
    <source>
        <dbReference type="Proteomes" id="UP000238205"/>
    </source>
</evidence>
<dbReference type="InterPro" id="IPR001173">
    <property type="entry name" value="Glyco_trans_2-like"/>
</dbReference>
<dbReference type="Proteomes" id="UP000238205">
    <property type="component" value="Unassembled WGS sequence"/>
</dbReference>
<dbReference type="PANTHER" id="PTHR22916">
    <property type="entry name" value="GLYCOSYLTRANSFERASE"/>
    <property type="match status" value="1"/>
</dbReference>